<evidence type="ECO:0000313" key="11">
    <source>
        <dbReference type="Proteomes" id="UP000288716"/>
    </source>
</evidence>
<dbReference type="PANTHER" id="PTHR13011:SF0">
    <property type="entry name" value="GENERAL TRANSCRIPTION FACTOR IIF SUBUNIT 1"/>
    <property type="match status" value="1"/>
</dbReference>
<dbReference type="GO" id="GO:0003677">
    <property type="term" value="F:DNA binding"/>
    <property type="evidence" value="ECO:0007669"/>
    <property type="project" value="UniProtKB-KW"/>
</dbReference>
<evidence type="ECO:0000256" key="2">
    <source>
        <dbReference type="ARBA" id="ARBA00005249"/>
    </source>
</evidence>
<organism evidence="10 11">
    <name type="scientific">Leptotrombidium deliense</name>
    <dbReference type="NCBI Taxonomy" id="299467"/>
    <lineage>
        <taxon>Eukaryota</taxon>
        <taxon>Metazoa</taxon>
        <taxon>Ecdysozoa</taxon>
        <taxon>Arthropoda</taxon>
        <taxon>Chelicerata</taxon>
        <taxon>Arachnida</taxon>
        <taxon>Acari</taxon>
        <taxon>Acariformes</taxon>
        <taxon>Trombidiformes</taxon>
        <taxon>Prostigmata</taxon>
        <taxon>Anystina</taxon>
        <taxon>Parasitengona</taxon>
        <taxon>Trombiculoidea</taxon>
        <taxon>Trombiculidae</taxon>
        <taxon>Leptotrombidium</taxon>
    </lineage>
</organism>
<dbReference type="STRING" id="299467.A0A443SJ90"/>
<feature type="compositionally biased region" description="Basic and acidic residues" evidence="9">
    <location>
        <begin position="280"/>
        <end position="289"/>
    </location>
</feature>
<feature type="compositionally biased region" description="Basic and acidic residues" evidence="9">
    <location>
        <begin position="401"/>
        <end position="412"/>
    </location>
</feature>
<keyword evidence="6 8" id="KW-0539">Nucleus</keyword>
<dbReference type="GO" id="GO:0001096">
    <property type="term" value="F:TFIIF-class transcription factor complex binding"/>
    <property type="evidence" value="ECO:0007669"/>
    <property type="project" value="TreeGrafter"/>
</dbReference>
<evidence type="ECO:0000256" key="6">
    <source>
        <dbReference type="ARBA" id="ARBA00023242"/>
    </source>
</evidence>
<feature type="compositionally biased region" description="Basic and acidic residues" evidence="9">
    <location>
        <begin position="175"/>
        <end position="189"/>
    </location>
</feature>
<dbReference type="GO" id="GO:0005674">
    <property type="term" value="C:transcription factor TFIIF complex"/>
    <property type="evidence" value="ECO:0007669"/>
    <property type="project" value="TreeGrafter"/>
</dbReference>
<protein>
    <recommendedName>
        <fullName evidence="8">Transcription initiation factor IIF subunit alpha</fullName>
    </recommendedName>
</protein>
<accession>A0A443SJ90</accession>
<dbReference type="GO" id="GO:0032968">
    <property type="term" value="P:positive regulation of transcription elongation by RNA polymerase II"/>
    <property type="evidence" value="ECO:0007669"/>
    <property type="project" value="InterPro"/>
</dbReference>
<dbReference type="OrthoDB" id="76676at2759"/>
<feature type="compositionally biased region" description="Acidic residues" evidence="9">
    <location>
        <begin position="248"/>
        <end position="261"/>
    </location>
</feature>
<evidence type="ECO:0000256" key="8">
    <source>
        <dbReference type="RuleBase" id="RU366044"/>
    </source>
</evidence>
<dbReference type="PANTHER" id="PTHR13011">
    <property type="entry name" value="TFIIF-ALPHA"/>
    <property type="match status" value="1"/>
</dbReference>
<evidence type="ECO:0000256" key="3">
    <source>
        <dbReference type="ARBA" id="ARBA00023015"/>
    </source>
</evidence>
<dbReference type="GO" id="GO:0006367">
    <property type="term" value="P:transcription initiation at RNA polymerase II promoter"/>
    <property type="evidence" value="ECO:0007669"/>
    <property type="project" value="InterPro"/>
</dbReference>
<comment type="caution">
    <text evidence="10">The sequence shown here is derived from an EMBL/GenBank/DDBJ whole genome shotgun (WGS) entry which is preliminary data.</text>
</comment>
<comment type="similarity">
    <text evidence="2 8">Belongs to the TFIIF alpha subunit family.</text>
</comment>
<feature type="compositionally biased region" description="Basic and acidic residues" evidence="9">
    <location>
        <begin position="311"/>
        <end position="347"/>
    </location>
</feature>
<dbReference type="AlphaFoldDB" id="A0A443SJ90"/>
<dbReference type="SUPFAM" id="SSF46785">
    <property type="entry name" value="Winged helix' DNA-binding domain"/>
    <property type="match status" value="1"/>
</dbReference>
<sequence length="504" mass="57088">MSQSQEYVVRVPRETKKRFHVMRFSAALQVNVTNWKSGRLERENNIKEFKTASDDIPKFGAGSEFGRDLKEEARRKKFGIATKKYNPDHQPWILQINGRNGKKFKGIREGGVSENTSYYVFFQAHDGAFEAFPVSEWYNFVPIPKFKALTAEEAEEKFVQRDKILNFFSVMAAKKKQDGESSEAPEEKSVKKKKKDFKVSDMDDWAYDSDMSGKSDESGDEKKPDTKPKGKKGKKAKPKKKKKKGSDDDNESALEESDEGDFDQREVDYMSDTSSEEDEKVDKSLLKGVEDEDALRQLVISEDEDEEENEENKKADPNADKTAGDDPKKNPDLENKVKVKQEKDDSKSSSSSSSEDSDDSDFDDAKFKSAMFMQNKVNAKNRNGTESSNSSKPNTPPLESIEDKEALKDIKPSTKRKLGGDGSSSSKKQKTLDMSSSNDGITEDAVKRYLMRKPMTTTELLQKFKSKKIPMSGTDFMTTFTQILKKLNPEKQTINGKLYLSIKP</sequence>
<gene>
    <name evidence="10" type="ORF">B4U80_11409</name>
</gene>
<evidence type="ECO:0000256" key="7">
    <source>
        <dbReference type="ARBA" id="ARBA00025232"/>
    </source>
</evidence>
<dbReference type="InterPro" id="IPR011039">
    <property type="entry name" value="TFIIF_interaction"/>
</dbReference>
<dbReference type="InterPro" id="IPR036388">
    <property type="entry name" value="WH-like_DNA-bd_sf"/>
</dbReference>
<comment type="subcellular location">
    <subcellularLocation>
        <location evidence="1 8">Nucleus</location>
    </subcellularLocation>
</comment>
<feature type="compositionally biased region" description="Basic and acidic residues" evidence="9">
    <location>
        <begin position="211"/>
        <end position="228"/>
    </location>
</feature>
<proteinExistence type="inferred from homology"/>
<dbReference type="Pfam" id="PF05793">
    <property type="entry name" value="TFIIF_alpha"/>
    <property type="match status" value="1"/>
</dbReference>
<dbReference type="InterPro" id="IPR036390">
    <property type="entry name" value="WH_DNA-bd_sf"/>
</dbReference>
<feature type="compositionally biased region" description="Acidic residues" evidence="9">
    <location>
        <begin position="301"/>
        <end position="310"/>
    </location>
</feature>
<comment type="function">
    <text evidence="7 8">TFIIF is a general transcription initiation factor that binds to RNA polymerase II and helps to recruit it to the initiation complex in collaboration with TFIIB. It promotes transcription elongation.</text>
</comment>
<evidence type="ECO:0000313" key="10">
    <source>
        <dbReference type="EMBL" id="RWS27593.1"/>
    </source>
</evidence>
<keyword evidence="3 8" id="KW-0805">Transcription regulation</keyword>
<feature type="compositionally biased region" description="Polar residues" evidence="9">
    <location>
        <begin position="375"/>
        <end position="393"/>
    </location>
</feature>
<feature type="region of interest" description="Disordered" evidence="9">
    <location>
        <begin position="175"/>
        <end position="445"/>
    </location>
</feature>
<dbReference type="GO" id="GO:0016251">
    <property type="term" value="F:RNA polymerase II general transcription initiation factor activity"/>
    <property type="evidence" value="ECO:0007669"/>
    <property type="project" value="TreeGrafter"/>
</dbReference>
<dbReference type="VEuPathDB" id="VectorBase:LDEU004448"/>
<evidence type="ECO:0000256" key="5">
    <source>
        <dbReference type="ARBA" id="ARBA00023163"/>
    </source>
</evidence>
<keyword evidence="11" id="KW-1185">Reference proteome</keyword>
<reference evidence="10 11" key="1">
    <citation type="journal article" date="2018" name="Gigascience">
        <title>Genomes of trombidid mites reveal novel predicted allergens and laterally-transferred genes associated with secondary metabolism.</title>
        <authorList>
            <person name="Dong X."/>
            <person name="Chaisiri K."/>
            <person name="Xia D."/>
            <person name="Armstrong S.D."/>
            <person name="Fang Y."/>
            <person name="Donnelly M.J."/>
            <person name="Kadowaki T."/>
            <person name="McGarry J.W."/>
            <person name="Darby A.C."/>
            <person name="Makepeace B.L."/>
        </authorList>
    </citation>
    <scope>NUCLEOTIDE SEQUENCE [LARGE SCALE GENOMIC DNA]</scope>
    <source>
        <strain evidence="10">UoL-UT</strain>
    </source>
</reference>
<dbReference type="Proteomes" id="UP000288716">
    <property type="component" value="Unassembled WGS sequence"/>
</dbReference>
<evidence type="ECO:0000256" key="9">
    <source>
        <dbReference type="SAM" id="MobiDB-lite"/>
    </source>
</evidence>
<name>A0A443SJ90_9ACAR</name>
<evidence type="ECO:0000256" key="4">
    <source>
        <dbReference type="ARBA" id="ARBA00023125"/>
    </source>
</evidence>
<dbReference type="Gene3D" id="1.10.10.10">
    <property type="entry name" value="Winged helix-like DNA-binding domain superfamily/Winged helix DNA-binding domain"/>
    <property type="match status" value="1"/>
</dbReference>
<keyword evidence="5 8" id="KW-0804">Transcription</keyword>
<dbReference type="InterPro" id="IPR008851">
    <property type="entry name" value="TFIIF-alpha"/>
</dbReference>
<keyword evidence="4 8" id="KW-0238">DNA-binding</keyword>
<feature type="compositionally biased region" description="Basic residues" evidence="9">
    <location>
        <begin position="229"/>
        <end position="244"/>
    </location>
</feature>
<evidence type="ECO:0000256" key="1">
    <source>
        <dbReference type="ARBA" id="ARBA00004123"/>
    </source>
</evidence>
<dbReference type="EMBL" id="NCKV01001900">
    <property type="protein sequence ID" value="RWS27593.1"/>
    <property type="molecule type" value="Genomic_DNA"/>
</dbReference>
<dbReference type="SUPFAM" id="SSF50916">
    <property type="entry name" value="Rap30/74 interaction domains"/>
    <property type="match status" value="1"/>
</dbReference>